<reference evidence="4" key="1">
    <citation type="journal article" date="2014" name="Front. Microbiol.">
        <title>High frequency of phylogenetically diverse reductive dehalogenase-homologous genes in deep subseafloor sedimentary metagenomes.</title>
        <authorList>
            <person name="Kawai M."/>
            <person name="Futagami T."/>
            <person name="Toyoda A."/>
            <person name="Takaki Y."/>
            <person name="Nishi S."/>
            <person name="Hori S."/>
            <person name="Arai W."/>
            <person name="Tsubouchi T."/>
            <person name="Morono Y."/>
            <person name="Uchiyama I."/>
            <person name="Ito T."/>
            <person name="Fujiyama A."/>
            <person name="Inagaki F."/>
            <person name="Takami H."/>
        </authorList>
    </citation>
    <scope>NUCLEOTIDE SEQUENCE</scope>
    <source>
        <strain evidence="4">Expedition CK06-06</strain>
    </source>
</reference>
<feature type="domain" description="Carbohydrate kinase FGGY C-terminal" evidence="3">
    <location>
        <begin position="3"/>
        <end position="76"/>
    </location>
</feature>
<dbReference type="EMBL" id="BARU01027423">
    <property type="protein sequence ID" value="GAH74027.1"/>
    <property type="molecule type" value="Genomic_DNA"/>
</dbReference>
<feature type="non-terminal residue" evidence="4">
    <location>
        <position position="1"/>
    </location>
</feature>
<sequence length="136" mass="15325">QRHFIRSVLEGVTYALKDSLELIKDKGVKIKEIRAIGGGAKSRIWQQILADILGEEINLLNVEEGPAFGAALIAGVGIGEYSSFAEAVNRIIKVKKTIVPQIKNTERYNQYYQLYKKLYYSLKNNFKELTNLTSST</sequence>
<gene>
    <name evidence="4" type="ORF">S03H2_43903</name>
</gene>
<dbReference type="Pfam" id="PF02782">
    <property type="entry name" value="FGGY_C"/>
    <property type="match status" value="1"/>
</dbReference>
<accession>X1HX58</accession>
<dbReference type="AlphaFoldDB" id="X1HX58"/>
<name>X1HX58_9ZZZZ</name>
<dbReference type="InterPro" id="IPR043129">
    <property type="entry name" value="ATPase_NBD"/>
</dbReference>
<evidence type="ECO:0000256" key="1">
    <source>
        <dbReference type="ARBA" id="ARBA00022679"/>
    </source>
</evidence>
<dbReference type="PANTHER" id="PTHR43095:SF5">
    <property type="entry name" value="XYLULOSE KINASE"/>
    <property type="match status" value="1"/>
</dbReference>
<organism evidence="4">
    <name type="scientific">marine sediment metagenome</name>
    <dbReference type="NCBI Taxonomy" id="412755"/>
    <lineage>
        <taxon>unclassified sequences</taxon>
        <taxon>metagenomes</taxon>
        <taxon>ecological metagenomes</taxon>
    </lineage>
</organism>
<dbReference type="Gene3D" id="3.30.420.40">
    <property type="match status" value="1"/>
</dbReference>
<dbReference type="GO" id="GO:0005975">
    <property type="term" value="P:carbohydrate metabolic process"/>
    <property type="evidence" value="ECO:0007669"/>
    <property type="project" value="InterPro"/>
</dbReference>
<dbReference type="SUPFAM" id="SSF53067">
    <property type="entry name" value="Actin-like ATPase domain"/>
    <property type="match status" value="1"/>
</dbReference>
<evidence type="ECO:0000313" key="4">
    <source>
        <dbReference type="EMBL" id="GAH74027.1"/>
    </source>
</evidence>
<comment type="caution">
    <text evidence="4">The sequence shown here is derived from an EMBL/GenBank/DDBJ whole genome shotgun (WGS) entry which is preliminary data.</text>
</comment>
<evidence type="ECO:0000259" key="3">
    <source>
        <dbReference type="Pfam" id="PF02782"/>
    </source>
</evidence>
<dbReference type="InterPro" id="IPR018485">
    <property type="entry name" value="FGGY_C"/>
</dbReference>
<dbReference type="GO" id="GO:0016301">
    <property type="term" value="F:kinase activity"/>
    <property type="evidence" value="ECO:0007669"/>
    <property type="project" value="UniProtKB-KW"/>
</dbReference>
<evidence type="ECO:0000256" key="2">
    <source>
        <dbReference type="ARBA" id="ARBA00022777"/>
    </source>
</evidence>
<dbReference type="InterPro" id="IPR050406">
    <property type="entry name" value="FGGY_Carb_Kinase"/>
</dbReference>
<keyword evidence="1" id="KW-0808">Transferase</keyword>
<dbReference type="PANTHER" id="PTHR43095">
    <property type="entry name" value="SUGAR KINASE"/>
    <property type="match status" value="1"/>
</dbReference>
<proteinExistence type="predicted"/>
<keyword evidence="2" id="KW-0418">Kinase</keyword>
<protein>
    <recommendedName>
        <fullName evidence="3">Carbohydrate kinase FGGY C-terminal domain-containing protein</fullName>
    </recommendedName>
</protein>